<keyword evidence="5" id="KW-0805">Transcription regulation</keyword>
<keyword evidence="9" id="KW-1185">Reference proteome</keyword>
<dbReference type="SUPFAM" id="SSF101498">
    <property type="entry name" value="Anti-sigma factor FlgM"/>
    <property type="match status" value="1"/>
</dbReference>
<name>A0A9E8LUE1_9BACI</name>
<dbReference type="Proteomes" id="UP001164718">
    <property type="component" value="Chromosome"/>
</dbReference>
<evidence type="ECO:0000256" key="4">
    <source>
        <dbReference type="ARBA" id="ARBA00022795"/>
    </source>
</evidence>
<keyword evidence="8" id="KW-0282">Flagellum</keyword>
<evidence type="ECO:0000259" key="7">
    <source>
        <dbReference type="Pfam" id="PF04316"/>
    </source>
</evidence>
<dbReference type="RefSeq" id="WP_275417568.1">
    <property type="nucleotide sequence ID" value="NZ_CP106878.1"/>
</dbReference>
<dbReference type="InterPro" id="IPR007412">
    <property type="entry name" value="FlgM"/>
</dbReference>
<keyword evidence="3" id="KW-0678">Repressor</keyword>
<dbReference type="AlphaFoldDB" id="A0A9E8LUE1"/>
<evidence type="ECO:0000256" key="6">
    <source>
        <dbReference type="ARBA" id="ARBA00023163"/>
    </source>
</evidence>
<keyword evidence="8" id="KW-0966">Cell projection</keyword>
<dbReference type="InterPro" id="IPR035890">
    <property type="entry name" value="Anti-sigma-28_factor_FlgM_sf"/>
</dbReference>
<protein>
    <recommendedName>
        <fullName evidence="2">Negative regulator of flagellin synthesis</fullName>
    </recommendedName>
</protein>
<reference evidence="8" key="1">
    <citation type="submission" date="2022-09" db="EMBL/GenBank/DDBJ databases">
        <title>Complete Genomes of Fervidibacillus albus and Fervidibacillus halotolerans isolated from tidal flat sediments.</title>
        <authorList>
            <person name="Kwon K.K."/>
            <person name="Yang S.-H."/>
            <person name="Park M.J."/>
            <person name="Oh H.-M."/>
        </authorList>
    </citation>
    <scope>NUCLEOTIDE SEQUENCE</scope>
    <source>
        <strain evidence="8">MEBiC13591</strain>
    </source>
</reference>
<dbReference type="InterPro" id="IPR031316">
    <property type="entry name" value="FlgM_C"/>
</dbReference>
<dbReference type="KEGG" id="faf:OE104_14970"/>
<evidence type="ECO:0000313" key="8">
    <source>
        <dbReference type="EMBL" id="WAA09784.1"/>
    </source>
</evidence>
<organism evidence="8 9">
    <name type="scientific">Fervidibacillus albus</name>
    <dbReference type="NCBI Taxonomy" id="2980026"/>
    <lineage>
        <taxon>Bacteria</taxon>
        <taxon>Bacillati</taxon>
        <taxon>Bacillota</taxon>
        <taxon>Bacilli</taxon>
        <taxon>Bacillales</taxon>
        <taxon>Bacillaceae</taxon>
        <taxon>Fervidibacillus</taxon>
    </lineage>
</organism>
<dbReference type="Pfam" id="PF04316">
    <property type="entry name" value="FlgM"/>
    <property type="match status" value="1"/>
</dbReference>
<evidence type="ECO:0000256" key="2">
    <source>
        <dbReference type="ARBA" id="ARBA00017823"/>
    </source>
</evidence>
<evidence type="ECO:0000313" key="9">
    <source>
        <dbReference type="Proteomes" id="UP001164718"/>
    </source>
</evidence>
<evidence type="ECO:0000256" key="5">
    <source>
        <dbReference type="ARBA" id="ARBA00023015"/>
    </source>
</evidence>
<proteinExistence type="inferred from homology"/>
<keyword evidence="8" id="KW-0969">Cilium</keyword>
<dbReference type="NCBIfam" id="TIGR03824">
    <property type="entry name" value="FlgM_jcvi"/>
    <property type="match status" value="1"/>
</dbReference>
<sequence length="92" mass="10484">MKITNHGTSGLNPYVREWQKANQQTTRTGNEKDKIEISQEAMEMQKQGEPTKQEKIAQLKTEIENGTYVVDPHKLAEKLLTVFHQKGETGES</sequence>
<comment type="similarity">
    <text evidence="1">Belongs to the FlgM family.</text>
</comment>
<dbReference type="EMBL" id="CP106878">
    <property type="protein sequence ID" value="WAA09784.1"/>
    <property type="molecule type" value="Genomic_DNA"/>
</dbReference>
<keyword evidence="4" id="KW-1005">Bacterial flagellum biogenesis</keyword>
<dbReference type="GO" id="GO:0044781">
    <property type="term" value="P:bacterial-type flagellum organization"/>
    <property type="evidence" value="ECO:0007669"/>
    <property type="project" value="UniProtKB-KW"/>
</dbReference>
<evidence type="ECO:0000256" key="1">
    <source>
        <dbReference type="ARBA" id="ARBA00005322"/>
    </source>
</evidence>
<feature type="domain" description="Anti-sigma-28 factor FlgM C-terminal" evidence="7">
    <location>
        <begin position="33"/>
        <end position="80"/>
    </location>
</feature>
<gene>
    <name evidence="8" type="primary">flgM</name>
    <name evidence="8" type="ORF">OE104_14970</name>
</gene>
<accession>A0A9E8LUE1</accession>
<keyword evidence="6" id="KW-0804">Transcription</keyword>
<evidence type="ECO:0000256" key="3">
    <source>
        <dbReference type="ARBA" id="ARBA00022491"/>
    </source>
</evidence>
<dbReference type="GO" id="GO:0045892">
    <property type="term" value="P:negative regulation of DNA-templated transcription"/>
    <property type="evidence" value="ECO:0007669"/>
    <property type="project" value="InterPro"/>
</dbReference>